<dbReference type="Proteomes" id="UP000234512">
    <property type="component" value="Unassembled WGS sequence"/>
</dbReference>
<dbReference type="AlphaFoldDB" id="A0A243PZZ9"/>
<accession>K0N6Y6</accession>
<sequence length="107" mass="12092">MRSNKSGKLLSLTILFIFAFFLLSVVWTLRSDTKIARIVPLILVLILTILSFLHYAPAPKTKQQPLFVPKRFGIGISVNPNNPTGRLFWYLVFAVMTILIIVVAFSN</sequence>
<dbReference type="EMBL" id="PKQJ01000012">
    <property type="protein sequence ID" value="PLC45884.1"/>
    <property type="molecule type" value="Genomic_DNA"/>
</dbReference>
<dbReference type="EMBL" id="CP050500">
    <property type="protein sequence ID" value="QOP56761.1"/>
    <property type="molecule type" value="Genomic_DNA"/>
</dbReference>
<dbReference type="KEGG" id="lce:LC2W_0054"/>
<dbReference type="EMBL" id="JAVKVH010000001">
    <property type="protein sequence ID" value="MDR7625785.1"/>
    <property type="molecule type" value="Genomic_DNA"/>
</dbReference>
<gene>
    <name evidence="3" type="ORF">C0Q90_10735</name>
    <name evidence="4" type="ORF">HCJ88_13840</name>
    <name evidence="2" type="ORF">RF672_14585</name>
</gene>
<feature type="transmembrane region" description="Helical" evidence="1">
    <location>
        <begin position="87"/>
        <end position="106"/>
    </location>
</feature>
<evidence type="ECO:0000313" key="6">
    <source>
        <dbReference type="Proteomes" id="UP000593972"/>
    </source>
</evidence>
<dbReference type="Proteomes" id="UP000593972">
    <property type="component" value="Chromosome"/>
</dbReference>
<keyword evidence="1" id="KW-0812">Transmembrane</keyword>
<feature type="transmembrane region" description="Helical" evidence="1">
    <location>
        <begin position="9"/>
        <end position="29"/>
    </location>
</feature>
<evidence type="ECO:0000313" key="2">
    <source>
        <dbReference type="EMBL" id="MDR7625785.1"/>
    </source>
</evidence>
<dbReference type="RefSeq" id="WP_011673959.1">
    <property type="nucleotide sequence ID" value="NC_010999.1"/>
</dbReference>
<evidence type="ECO:0000313" key="7">
    <source>
        <dbReference type="Proteomes" id="UP001268544"/>
    </source>
</evidence>
<keyword evidence="1" id="KW-0472">Membrane</keyword>
<accession>A0A158SHB3</accession>
<evidence type="ECO:0000313" key="3">
    <source>
        <dbReference type="EMBL" id="PLC45884.1"/>
    </source>
</evidence>
<organism evidence="3 5">
    <name type="scientific">Lacticaseibacillus paracasei</name>
    <name type="common">Lactobacillus paracasei</name>
    <dbReference type="NCBI Taxonomy" id="1597"/>
    <lineage>
        <taxon>Bacteria</taxon>
        <taxon>Bacillati</taxon>
        <taxon>Bacillota</taxon>
        <taxon>Bacilli</taxon>
        <taxon>Lactobacillales</taxon>
        <taxon>Lactobacillaceae</taxon>
        <taxon>Lacticaseibacillus</taxon>
    </lineage>
</organism>
<feature type="transmembrane region" description="Helical" evidence="1">
    <location>
        <begin position="35"/>
        <end position="56"/>
    </location>
</feature>
<evidence type="ECO:0000313" key="4">
    <source>
        <dbReference type="EMBL" id="QOP56761.1"/>
    </source>
</evidence>
<evidence type="ECO:0000256" key="1">
    <source>
        <dbReference type="SAM" id="Phobius"/>
    </source>
</evidence>
<dbReference type="Proteomes" id="UP001268544">
    <property type="component" value="Unassembled WGS sequence"/>
</dbReference>
<reference evidence="7" key="3">
    <citation type="submission" date="2023-07" db="EMBL/GenBank/DDBJ databases">
        <title>Lacticaseibacillus paracasei KCKM 0992.</title>
        <authorList>
            <person name="Kim T.W."/>
        </authorList>
    </citation>
    <scope>NUCLEOTIDE SEQUENCE [LARGE SCALE GENOMIC DNA]</scope>
    <source>
        <strain evidence="7">KCKM 0992</strain>
    </source>
</reference>
<reference evidence="3 5" key="1">
    <citation type="journal article" date="2018" name="Genome Announc.">
        <title>Draft Genome Sequence of Lactobacillus paracasei DUP 13076, Which Exhibits Potent Antipathogenic Effects against Salmonella enterica Serovars Enteritidis, Typhimurium, and Heidelberg.</title>
        <authorList>
            <person name="Muyyarikkandy M.S."/>
            <person name="Alqahtani F.H."/>
            <person name="Mandoiu I."/>
            <person name="Amalaradjou M.A."/>
        </authorList>
    </citation>
    <scope>NUCLEOTIDE SEQUENCE [LARGE SCALE GENOMIC DNA]</scope>
    <source>
        <strain evidence="3 5">DUP 13076</strain>
    </source>
</reference>
<proteinExistence type="predicted"/>
<protein>
    <submittedName>
        <fullName evidence="3">Uncharacterized protein</fullName>
    </submittedName>
</protein>
<name>A0A243PZZ9_LACPA</name>
<reference evidence="4 6" key="2">
    <citation type="submission" date="2020-03" db="EMBL/GenBank/DDBJ databases">
        <title>Complete genome sequence of Lactobacillus paracasei strain NFFJ04, isolated from animal feed.</title>
        <authorList>
            <person name="Jung J.Y."/>
        </authorList>
    </citation>
    <scope>NUCLEOTIDE SEQUENCE [LARGE SCALE GENOMIC DNA]</scope>
    <source>
        <strain evidence="4 6">NFFJ04</strain>
    </source>
</reference>
<keyword evidence="1" id="KW-1133">Transmembrane helix</keyword>
<evidence type="ECO:0000313" key="5">
    <source>
        <dbReference type="Proteomes" id="UP000234512"/>
    </source>
</evidence>
<accession>A0A243PZZ9</accession>
<dbReference type="KEGG" id="lcs:LCBD_0060"/>
<reference evidence="2" key="4">
    <citation type="submission" date="2024-03" db="EMBL/GenBank/DDBJ databases">
        <title>Lacticaseibacillus paracasei KCKM 0992.</title>
        <authorList>
            <person name="Kim T.W."/>
        </authorList>
    </citation>
    <scope>NUCLEOTIDE SEQUENCE</scope>
    <source>
        <strain evidence="2">KCKM 0992</strain>
    </source>
</reference>